<protein>
    <recommendedName>
        <fullName evidence="4">Peptidyl-prolyl cis-trans isomerase</fullName>
        <shortName evidence="4">PPIase</shortName>
        <ecNumber evidence="4">5.2.1.8</ecNumber>
    </recommendedName>
</protein>
<dbReference type="PROSITE" id="PS50072">
    <property type="entry name" value="CSA_PPIASE_2"/>
    <property type="match status" value="1"/>
</dbReference>
<dbReference type="GO" id="GO:0006457">
    <property type="term" value="P:protein folding"/>
    <property type="evidence" value="ECO:0007669"/>
    <property type="project" value="TreeGrafter"/>
</dbReference>
<comment type="similarity">
    <text evidence="4">Belongs to the cyclophilin-type PPIase family.</text>
</comment>
<dbReference type="GO" id="GO:0005737">
    <property type="term" value="C:cytoplasm"/>
    <property type="evidence" value="ECO:0007669"/>
    <property type="project" value="TreeGrafter"/>
</dbReference>
<dbReference type="Gene3D" id="2.40.100.10">
    <property type="entry name" value="Cyclophilin-like"/>
    <property type="match status" value="1"/>
</dbReference>
<evidence type="ECO:0000256" key="4">
    <source>
        <dbReference type="RuleBase" id="RU363019"/>
    </source>
</evidence>
<comment type="function">
    <text evidence="4">PPIases accelerate the folding of proteins. It catalyzes the cis-trans isomerization of proline imidic peptide bonds in oligopeptides.</text>
</comment>
<evidence type="ECO:0000313" key="6">
    <source>
        <dbReference type="EMBL" id="CAE2307878.1"/>
    </source>
</evidence>
<evidence type="ECO:0000256" key="2">
    <source>
        <dbReference type="ARBA" id="ARBA00023110"/>
    </source>
</evidence>
<evidence type="ECO:0000259" key="5">
    <source>
        <dbReference type="PROSITE" id="PS50072"/>
    </source>
</evidence>
<sequence>MKTSKPAELMKEAKQRPMVFLKLSSDDVEFGTVEIELFSDLVPRAAENFRCLCTGEKGKGVFDKELHYKGSRIHRIIRGFLLQGGDFIYGNGMGNESIYGETFEDEDLSHSFTHERGAVSMANAGPDTNGSQFFITSANAPSLDGSYVVVGRVVDGMDVLKRVHQVDCNQEDEPLVSVFISDCGEYS</sequence>
<name>A0A7S4KWT1_GUITH</name>
<evidence type="ECO:0000256" key="3">
    <source>
        <dbReference type="ARBA" id="ARBA00023235"/>
    </source>
</evidence>
<comment type="catalytic activity">
    <reaction evidence="1 4">
        <text>[protein]-peptidylproline (omega=180) = [protein]-peptidylproline (omega=0)</text>
        <dbReference type="Rhea" id="RHEA:16237"/>
        <dbReference type="Rhea" id="RHEA-COMP:10747"/>
        <dbReference type="Rhea" id="RHEA-COMP:10748"/>
        <dbReference type="ChEBI" id="CHEBI:83833"/>
        <dbReference type="ChEBI" id="CHEBI:83834"/>
        <dbReference type="EC" id="5.2.1.8"/>
    </reaction>
</comment>
<dbReference type="EC" id="5.2.1.8" evidence="4"/>
<dbReference type="AlphaFoldDB" id="A0A7S4KWT1"/>
<feature type="domain" description="PPIase cyclophilin-type" evidence="5">
    <location>
        <begin position="20"/>
        <end position="185"/>
    </location>
</feature>
<dbReference type="FunFam" id="2.40.100.10:FF:000025">
    <property type="entry name" value="Peptidyl-prolyl cis-trans isomerase CYP19-2"/>
    <property type="match status" value="1"/>
</dbReference>
<organism evidence="6">
    <name type="scientific">Guillardia theta</name>
    <name type="common">Cryptophyte</name>
    <name type="synonym">Cryptomonas phi</name>
    <dbReference type="NCBI Taxonomy" id="55529"/>
    <lineage>
        <taxon>Eukaryota</taxon>
        <taxon>Cryptophyceae</taxon>
        <taxon>Pyrenomonadales</taxon>
        <taxon>Geminigeraceae</taxon>
        <taxon>Guillardia</taxon>
    </lineage>
</organism>
<dbReference type="InterPro" id="IPR002130">
    <property type="entry name" value="Cyclophilin-type_PPIase_dom"/>
</dbReference>
<gene>
    <name evidence="6" type="ORF">GTHE00462_LOCUS19643</name>
</gene>
<keyword evidence="3 4" id="KW-0413">Isomerase</keyword>
<dbReference type="EMBL" id="HBKN01025255">
    <property type="protein sequence ID" value="CAE2307878.1"/>
    <property type="molecule type" value="Transcribed_RNA"/>
</dbReference>
<dbReference type="SUPFAM" id="SSF50891">
    <property type="entry name" value="Cyclophilin-like"/>
    <property type="match status" value="1"/>
</dbReference>
<dbReference type="Pfam" id="PF00160">
    <property type="entry name" value="Pro_isomerase"/>
    <property type="match status" value="1"/>
</dbReference>
<evidence type="ECO:0000256" key="1">
    <source>
        <dbReference type="ARBA" id="ARBA00000971"/>
    </source>
</evidence>
<dbReference type="InterPro" id="IPR024936">
    <property type="entry name" value="Cyclophilin-type_PPIase"/>
</dbReference>
<keyword evidence="2 4" id="KW-0697">Rotamase</keyword>
<proteinExistence type="inferred from homology"/>
<accession>A0A7S4KWT1</accession>
<dbReference type="InterPro" id="IPR029000">
    <property type="entry name" value="Cyclophilin-like_dom_sf"/>
</dbReference>
<dbReference type="GO" id="GO:0003755">
    <property type="term" value="F:peptidyl-prolyl cis-trans isomerase activity"/>
    <property type="evidence" value="ECO:0007669"/>
    <property type="project" value="UniProtKB-UniRule"/>
</dbReference>
<reference evidence="6" key="1">
    <citation type="submission" date="2021-01" db="EMBL/GenBank/DDBJ databases">
        <authorList>
            <person name="Corre E."/>
            <person name="Pelletier E."/>
            <person name="Niang G."/>
            <person name="Scheremetjew M."/>
            <person name="Finn R."/>
            <person name="Kale V."/>
            <person name="Holt S."/>
            <person name="Cochrane G."/>
            <person name="Meng A."/>
            <person name="Brown T."/>
            <person name="Cohen L."/>
        </authorList>
    </citation>
    <scope>NUCLEOTIDE SEQUENCE</scope>
    <source>
        <strain evidence="6">CCMP 2712</strain>
    </source>
</reference>
<dbReference type="PANTHER" id="PTHR11071">
    <property type="entry name" value="PEPTIDYL-PROLYL CIS-TRANS ISOMERASE"/>
    <property type="match status" value="1"/>
</dbReference>
<dbReference type="PANTHER" id="PTHR11071:SF561">
    <property type="entry name" value="PEPTIDYL-PROLYL CIS-TRANS ISOMERASE D-RELATED"/>
    <property type="match status" value="1"/>
</dbReference>
<dbReference type="GO" id="GO:0016018">
    <property type="term" value="F:cyclosporin A binding"/>
    <property type="evidence" value="ECO:0007669"/>
    <property type="project" value="TreeGrafter"/>
</dbReference>
<dbReference type="PRINTS" id="PR00153">
    <property type="entry name" value="CSAPPISMRASE"/>
</dbReference>
<dbReference type="PIRSF" id="PIRSF001467">
    <property type="entry name" value="Peptidylpro_ismrse"/>
    <property type="match status" value="1"/>
</dbReference>